<evidence type="ECO:0000256" key="3">
    <source>
        <dbReference type="ARBA" id="ARBA00022723"/>
    </source>
</evidence>
<dbReference type="RefSeq" id="WP_209986173.1">
    <property type="nucleotide sequence ID" value="NZ_JBHSVQ010000001.1"/>
</dbReference>
<dbReference type="EC" id="3.4.13.22" evidence="9 10"/>
<organism evidence="11 12">
    <name type="scientific">Paenibacillus rhizoplanae</name>
    <dbReference type="NCBI Taxonomy" id="1917181"/>
    <lineage>
        <taxon>Bacteria</taxon>
        <taxon>Bacillati</taxon>
        <taxon>Bacillota</taxon>
        <taxon>Bacilli</taxon>
        <taxon>Bacillales</taxon>
        <taxon>Paenibacillaceae</taxon>
        <taxon>Paenibacillus</taxon>
    </lineage>
</organism>
<feature type="site" description="Transition state stabilizer" evidence="9">
    <location>
        <position position="128"/>
    </location>
</feature>
<comment type="cofactor">
    <cofactor evidence="9">
        <name>Zn(2+)</name>
        <dbReference type="ChEBI" id="CHEBI:29105"/>
    </cofactor>
    <text evidence="9">Binds 1 zinc ion per subunit.</text>
</comment>
<reference evidence="12" key="1">
    <citation type="journal article" date="2019" name="Int. J. Syst. Evol. Microbiol.">
        <title>The Global Catalogue of Microorganisms (GCM) 10K type strain sequencing project: providing services to taxonomists for standard genome sequencing and annotation.</title>
        <authorList>
            <consortium name="The Broad Institute Genomics Platform"/>
            <consortium name="The Broad Institute Genome Sequencing Center for Infectious Disease"/>
            <person name="Wu L."/>
            <person name="Ma J."/>
        </authorList>
    </citation>
    <scope>NUCLEOTIDE SEQUENCE [LARGE SCALE GENOMIC DNA]</scope>
    <source>
        <strain evidence="12">CCM 8725</strain>
    </source>
</reference>
<proteinExistence type="inferred from homology"/>
<evidence type="ECO:0000256" key="7">
    <source>
        <dbReference type="ARBA" id="ARBA00023049"/>
    </source>
</evidence>
<comment type="caution">
    <text evidence="11">The sequence shown here is derived from an EMBL/GenBank/DDBJ whole genome shotgun (WGS) entry which is preliminary data.</text>
</comment>
<evidence type="ECO:0000313" key="12">
    <source>
        <dbReference type="Proteomes" id="UP001597448"/>
    </source>
</evidence>
<dbReference type="PANTHER" id="PTHR43126">
    <property type="entry name" value="D-ALANYL-D-ALANINE DIPEPTIDASE"/>
    <property type="match status" value="1"/>
</dbReference>
<dbReference type="HAMAP" id="MF_01924">
    <property type="entry name" value="A_A_dipeptidase"/>
    <property type="match status" value="1"/>
</dbReference>
<dbReference type="PANTHER" id="PTHR43126:SF1">
    <property type="entry name" value="D-ALANYL-D-ALANINE DIPEPTIDASE"/>
    <property type="match status" value="1"/>
</dbReference>
<accession>A0ABW5FA35</accession>
<keyword evidence="4 9" id="KW-0378">Hydrolase</keyword>
<keyword evidence="5 9" id="KW-0862">Zinc</keyword>
<evidence type="ECO:0000256" key="1">
    <source>
        <dbReference type="ARBA" id="ARBA00001362"/>
    </source>
</evidence>
<dbReference type="CDD" id="cd14817">
    <property type="entry name" value="D-Ala-D-Ala_dipeptidase_VanX"/>
    <property type="match status" value="1"/>
</dbReference>
<feature type="binding site" evidence="9">
    <location>
        <position position="180"/>
    </location>
    <ligand>
        <name>Zn(2+)</name>
        <dbReference type="ChEBI" id="CHEBI:29105"/>
        <note>catalytic</note>
    </ligand>
</feature>
<dbReference type="InterPro" id="IPR009045">
    <property type="entry name" value="Zn_M74/Hedgehog-like"/>
</dbReference>
<evidence type="ECO:0000256" key="4">
    <source>
        <dbReference type="ARBA" id="ARBA00022801"/>
    </source>
</evidence>
<evidence type="ECO:0000256" key="9">
    <source>
        <dbReference type="HAMAP-Rule" id="MF_01924"/>
    </source>
</evidence>
<evidence type="ECO:0000256" key="8">
    <source>
        <dbReference type="ARBA" id="ARBA00023316"/>
    </source>
</evidence>
<dbReference type="Proteomes" id="UP001597448">
    <property type="component" value="Unassembled WGS sequence"/>
</dbReference>
<evidence type="ECO:0000313" key="11">
    <source>
        <dbReference type="EMBL" id="MFD2410602.1"/>
    </source>
</evidence>
<evidence type="ECO:0000256" key="2">
    <source>
        <dbReference type="ARBA" id="ARBA00022670"/>
    </source>
</evidence>
<comment type="catalytic activity">
    <reaction evidence="1 9 10">
        <text>D-alanyl-D-alanine + H2O = 2 D-alanine</text>
        <dbReference type="Rhea" id="RHEA:20661"/>
        <dbReference type="ChEBI" id="CHEBI:15377"/>
        <dbReference type="ChEBI" id="CHEBI:57416"/>
        <dbReference type="ChEBI" id="CHEBI:57822"/>
        <dbReference type="EC" id="3.4.13.22"/>
    </reaction>
</comment>
<dbReference type="PIRSF" id="PIRSF026671">
    <property type="entry name" value="AA_dipeptidase"/>
    <property type="match status" value="1"/>
</dbReference>
<sequence length="259" mass="29275">MKKLHMAGRRLALISCALILGGTVLLVPKAGAKFTAVPQIQNTSAAPAQSPVVKKNSLPGGFVYLDEVIPSAQYEIRYYSENNFTGTRVDGYKAPLAIFSRTAAAALKKVSEDLEQKGYILRIYDAYRPQQAVNHFVRWSQDAADLKMKPQYYPKLDKRNLFKLGFIAKKSGHSRGSTIDLTLAQKSTGKLVDMGSPYDFFGEISYYNTTLISSTQHANRKILKDAMTKHGFKPYAKEWWHFTLIKEPYPKQYFNFKVE</sequence>
<comment type="function">
    <text evidence="9 10">Catalyzes hydrolysis of the D-alanyl-D-alanine dipeptide.</text>
</comment>
<feature type="binding site" evidence="9">
    <location>
        <position position="173"/>
    </location>
    <ligand>
        <name>Zn(2+)</name>
        <dbReference type="ChEBI" id="CHEBI:29105"/>
        <note>catalytic</note>
    </ligand>
</feature>
<dbReference type="Pfam" id="PF01427">
    <property type="entry name" value="Peptidase_M15"/>
    <property type="match status" value="1"/>
</dbReference>
<dbReference type="EMBL" id="JBHUKY010000021">
    <property type="protein sequence ID" value="MFD2410602.1"/>
    <property type="molecule type" value="Genomic_DNA"/>
</dbReference>
<keyword evidence="7 9" id="KW-0482">Metalloprotease</keyword>
<keyword evidence="6 9" id="KW-0224">Dipeptidase</keyword>
<evidence type="ECO:0000256" key="5">
    <source>
        <dbReference type="ARBA" id="ARBA00022833"/>
    </source>
</evidence>
<feature type="active site" description="Proton donor/acceptor" evidence="9">
    <location>
        <position position="238"/>
    </location>
</feature>
<feature type="binding site" evidence="9">
    <location>
        <position position="241"/>
    </location>
    <ligand>
        <name>Zn(2+)</name>
        <dbReference type="ChEBI" id="CHEBI:29105"/>
        <note>catalytic</note>
    </ligand>
</feature>
<keyword evidence="12" id="KW-1185">Reference proteome</keyword>
<gene>
    <name evidence="11" type="ORF">ACFSX3_12010</name>
</gene>
<dbReference type="SUPFAM" id="SSF55166">
    <property type="entry name" value="Hedgehog/DD-peptidase"/>
    <property type="match status" value="1"/>
</dbReference>
<evidence type="ECO:0000256" key="10">
    <source>
        <dbReference type="PIRNR" id="PIRNR026671"/>
    </source>
</evidence>
<keyword evidence="2 9" id="KW-0645">Protease</keyword>
<keyword evidence="8 10" id="KW-0961">Cell wall biogenesis/degradation</keyword>
<comment type="similarity">
    <text evidence="9 10">Belongs to the peptidase M15D family.</text>
</comment>
<evidence type="ECO:0000256" key="6">
    <source>
        <dbReference type="ARBA" id="ARBA00022997"/>
    </source>
</evidence>
<name>A0ABW5FA35_9BACL</name>
<dbReference type="InterPro" id="IPR000755">
    <property type="entry name" value="A_A_dipeptidase"/>
</dbReference>
<keyword evidence="3 9" id="KW-0479">Metal-binding</keyword>
<protein>
    <recommendedName>
        <fullName evidence="9 10">D-alanyl-D-alanine dipeptidase</fullName>
        <shortName evidence="9 10">D-Ala-D-Ala dipeptidase</shortName>
        <ecNumber evidence="9 10">3.4.13.22</ecNumber>
    </recommendedName>
</protein>
<dbReference type="Gene3D" id="3.30.1380.10">
    <property type="match status" value="1"/>
</dbReference>